<dbReference type="InterPro" id="IPR000383">
    <property type="entry name" value="Xaa-Pro-like_dom"/>
</dbReference>
<feature type="chain" id="PRO_5002876333" evidence="2">
    <location>
        <begin position="25"/>
        <end position="633"/>
    </location>
</feature>
<evidence type="ECO:0000259" key="3">
    <source>
        <dbReference type="SMART" id="SM00939"/>
    </source>
</evidence>
<accession>B8KXZ1</accession>
<keyword evidence="5" id="KW-1185">Reference proteome</keyword>
<reference evidence="5" key="1">
    <citation type="journal article" date="2013" name="BMC Microbiol.">
        <title>Taxonomy and evolution of bacteriochlorophyll a-containing members of the OM60/NOR5 clade of marine gammaproteobacteria: description of Luminiphilus syltensis gen. nov., sp. nov., reclassification of Haliea rubra as Pseudohaliea rubra gen. nov., comb. nov., and emendation of Chromatocurvus halotolerans.</title>
        <authorList>
            <person name="Spring S."/>
            <person name="Riedel T."/>
            <person name="Sproer C."/>
            <person name="Yan S."/>
            <person name="Harder J."/>
            <person name="Fuchs B.M."/>
        </authorList>
    </citation>
    <scope>NUCLEOTIDE SEQUENCE [LARGE SCALE GENOMIC DNA]</scope>
    <source>
        <strain evidence="5">NOR51-B</strain>
    </source>
</reference>
<dbReference type="InterPro" id="IPR008979">
    <property type="entry name" value="Galactose-bd-like_sf"/>
</dbReference>
<dbReference type="InterPro" id="IPR005674">
    <property type="entry name" value="CocE/Ser_esterase"/>
</dbReference>
<dbReference type="AlphaFoldDB" id="B8KXZ1"/>
<evidence type="ECO:0000256" key="1">
    <source>
        <dbReference type="ARBA" id="ARBA00022801"/>
    </source>
</evidence>
<evidence type="ECO:0000313" key="5">
    <source>
        <dbReference type="Proteomes" id="UP000004699"/>
    </source>
</evidence>
<dbReference type="SUPFAM" id="SSF49785">
    <property type="entry name" value="Galactose-binding domain-like"/>
    <property type="match status" value="1"/>
</dbReference>
<dbReference type="InterPro" id="IPR013736">
    <property type="entry name" value="Xaa-Pro_dipept_C"/>
</dbReference>
<dbReference type="RefSeq" id="WP_009020616.1">
    <property type="nucleotide sequence ID" value="NZ_DS999411.1"/>
</dbReference>
<gene>
    <name evidence="4" type="ORF">NOR51B_1817</name>
</gene>
<keyword evidence="2" id="KW-0732">Signal</keyword>
<feature type="domain" description="Xaa-Pro dipeptidyl-peptidase C-terminal" evidence="3">
    <location>
        <begin position="367"/>
        <end position="621"/>
    </location>
</feature>
<dbReference type="Gene3D" id="1.10.3020.10">
    <property type="entry name" value="alpha-amino acid ester hydrolase ( Helical cap domain)"/>
    <property type="match status" value="1"/>
</dbReference>
<name>B8KXZ1_9GAMM</name>
<dbReference type="EMBL" id="DS999411">
    <property type="protein sequence ID" value="EED35870.1"/>
    <property type="molecule type" value="Genomic_DNA"/>
</dbReference>
<dbReference type="Proteomes" id="UP000004699">
    <property type="component" value="Unassembled WGS sequence"/>
</dbReference>
<organism evidence="4 5">
    <name type="scientific">Luminiphilus syltensis NOR5-1B</name>
    <dbReference type="NCBI Taxonomy" id="565045"/>
    <lineage>
        <taxon>Bacteria</taxon>
        <taxon>Pseudomonadati</taxon>
        <taxon>Pseudomonadota</taxon>
        <taxon>Gammaproteobacteria</taxon>
        <taxon>Cellvibrionales</taxon>
        <taxon>Halieaceae</taxon>
        <taxon>Luminiphilus</taxon>
    </lineage>
</organism>
<protein>
    <submittedName>
        <fullName evidence="4">Cocaine esterase</fullName>
    </submittedName>
</protein>
<dbReference type="GO" id="GO:0008239">
    <property type="term" value="F:dipeptidyl-peptidase activity"/>
    <property type="evidence" value="ECO:0007669"/>
    <property type="project" value="InterPro"/>
</dbReference>
<dbReference type="Pfam" id="PF02129">
    <property type="entry name" value="Peptidase_S15"/>
    <property type="match status" value="1"/>
</dbReference>
<evidence type="ECO:0000313" key="4">
    <source>
        <dbReference type="EMBL" id="EED35870.1"/>
    </source>
</evidence>
<dbReference type="eggNOG" id="COG2936">
    <property type="taxonomic scope" value="Bacteria"/>
</dbReference>
<evidence type="ECO:0000256" key="2">
    <source>
        <dbReference type="SAM" id="SignalP"/>
    </source>
</evidence>
<proteinExistence type="predicted"/>
<dbReference type="STRING" id="565045.NOR51B_1817"/>
<dbReference type="SMART" id="SM00939">
    <property type="entry name" value="PepX_C"/>
    <property type="match status" value="1"/>
</dbReference>
<dbReference type="Gene3D" id="3.40.50.1820">
    <property type="entry name" value="alpha/beta hydrolase"/>
    <property type="match status" value="1"/>
</dbReference>
<sequence>MNHTPGATACAALLFSLLAAPLAAQEKSDPNRAKFNALAESDTMIMVPMRDGVRLATDVYLPKGDGPFPVVFVKTPYNFNKIAGASLMAGVEAIERGYALVVQNERGRYYSEGDWEILGRPQTDGYDSLTWLAEQPWSNGKVGTWGCSSTAEWQLALAAQDHPAHAAMAPMASGAGIGRVGEFYEQGNWYKGGVHQTLFTVWLYGVQQNTRPQFPKDLTQAQRQRLRKSYDLAAEMPEMDWAKHMQKLPAIDWLKEAGANEGPGAELMVRKPNDPAWYSGGLYHDNEDFSVPAFWFNSWFDVSQGPNLALYQHVRENATEPAVRDGQYMMVAPTLHCGFYRTPEYEDYIAGDLNVGNAYHDYWESIFSFFDYYLKDEDNGFYEKTPRVQFYTMGRNEWQSADAWPPADAEPVTMYLTSDGGANSVFGDGILSAEPPMDAGADTYTYDPMNPVPALGGGVCCNRGAALGGSFDQRGIEARADVLVYTSPPLESDLEVTGSVRTKLFVSSDARDTDFTVKLVDVHPDGTAWNVDDTILRARYRDGYEQEVFMEDGQVYELNPTPMSTSYEFKAGHRIRVEVSSSKFPQYMRNLNTGGNNYDETESVVARNTVHHSVQYPSQVILFVREGNSDTIE</sequence>
<keyword evidence="1" id="KW-0378">Hydrolase</keyword>
<dbReference type="Pfam" id="PF08530">
    <property type="entry name" value="PepX_C"/>
    <property type="match status" value="1"/>
</dbReference>
<dbReference type="OrthoDB" id="9806163at2"/>
<dbReference type="HOGENOM" id="CLU_015590_5_1_6"/>
<dbReference type="Gene3D" id="2.60.120.260">
    <property type="entry name" value="Galactose-binding domain-like"/>
    <property type="match status" value="1"/>
</dbReference>
<feature type="signal peptide" evidence="2">
    <location>
        <begin position="1"/>
        <end position="24"/>
    </location>
</feature>
<dbReference type="InterPro" id="IPR029058">
    <property type="entry name" value="AB_hydrolase_fold"/>
</dbReference>
<dbReference type="SUPFAM" id="SSF53474">
    <property type="entry name" value="alpha/beta-Hydrolases"/>
    <property type="match status" value="1"/>
</dbReference>
<dbReference type="NCBIfam" id="TIGR00976">
    <property type="entry name" value="CocE_NonD"/>
    <property type="match status" value="1"/>
</dbReference>